<accession>Q5JM49</accession>
<gene>
    <name evidence="2" type="primary">P0042A10.36</name>
</gene>
<sequence>MVGESKLDERVERKEAARPGESSESSPLLPQSSEPLPPKYNEPNLPCCCDDHLWPDDDPRALPGFPDACSPRSMSEGDGRGVVRSPRLPPSMPHSLASFLFRPLASLPASSLPTPLDGEKGWPLPPATFFPLHVQRRRAIEFSVGSGNDSRTKAVVGHGARKLSGREEQHAAPNRFNDGSTIGWLVYTQKYRIGQNL</sequence>
<protein>
    <submittedName>
        <fullName evidence="2">Uncharacterized protein</fullName>
    </submittedName>
</protein>
<evidence type="ECO:0000313" key="2">
    <source>
        <dbReference type="EMBL" id="BAD87458.1"/>
    </source>
</evidence>
<dbReference type="EMBL" id="AP003343">
    <property type="protein sequence ID" value="BAD87458.1"/>
    <property type="molecule type" value="Genomic_DNA"/>
</dbReference>
<feature type="region of interest" description="Disordered" evidence="1">
    <location>
        <begin position="147"/>
        <end position="174"/>
    </location>
</feature>
<organism evidence="2">
    <name type="scientific">Oryza sativa subsp. japonica</name>
    <name type="common">Rice</name>
    <dbReference type="NCBI Taxonomy" id="39947"/>
    <lineage>
        <taxon>Eukaryota</taxon>
        <taxon>Viridiplantae</taxon>
        <taxon>Streptophyta</taxon>
        <taxon>Embryophyta</taxon>
        <taxon>Tracheophyta</taxon>
        <taxon>Spermatophyta</taxon>
        <taxon>Magnoliopsida</taxon>
        <taxon>Liliopsida</taxon>
        <taxon>Poales</taxon>
        <taxon>Poaceae</taxon>
        <taxon>BOP clade</taxon>
        <taxon>Oryzoideae</taxon>
        <taxon>Oryzeae</taxon>
        <taxon>Oryzinae</taxon>
        <taxon>Oryza</taxon>
        <taxon>Oryza sativa</taxon>
    </lineage>
</organism>
<proteinExistence type="predicted"/>
<dbReference type="AlphaFoldDB" id="Q5JM49"/>
<reference evidence="2" key="1">
    <citation type="journal article" date="2002" name="Nature">
        <title>The genome sequence and structure of rice chromosome 1.</title>
        <authorList>
            <person name="Sasaki T."/>
            <person name="Matsumoto T."/>
            <person name="Yamamoto K."/>
            <person name="Sakata K."/>
            <person name="Baba T."/>
            <person name="Katayose Y."/>
            <person name="Wu J."/>
            <person name="Niimura Y."/>
            <person name="Cheng Z."/>
            <person name="Nagamura Y."/>
            <person name="Antonio B.A."/>
            <person name="Kanamori H."/>
            <person name="Hosokawa S."/>
            <person name="Masukawa M."/>
            <person name="Arikawa K."/>
            <person name="Chiden Y."/>
            <person name="Hayashi M."/>
            <person name="Okamoto M."/>
            <person name="Ando T."/>
            <person name="Aoki H."/>
            <person name="Arita K."/>
            <person name="Hamada M."/>
            <person name="Harada C."/>
            <person name="Hijishita S."/>
            <person name="Honda M."/>
            <person name="Ichikawa Y."/>
            <person name="Idonuma A."/>
            <person name="Iijima M."/>
            <person name="Ikeda M."/>
            <person name="Ikeno M."/>
            <person name="Itoh S."/>
            <person name="Itoh T."/>
            <person name="Itoh Y."/>
            <person name="Itoh Y."/>
            <person name="Iwabuchi A."/>
            <person name="Kamiya K."/>
            <person name="Karasawa W."/>
            <person name="Katagiri S."/>
            <person name="Kikuta A."/>
            <person name="Kobayashi N."/>
            <person name="Kono I."/>
            <person name="Machita K."/>
            <person name="Maehara T."/>
            <person name="Mizuno H."/>
            <person name="Mizubayashi T."/>
            <person name="Mukai Y."/>
            <person name="Nagasaki H."/>
            <person name="Nakashima M."/>
            <person name="Nakama Y."/>
            <person name="Nakamichi Y."/>
            <person name="Nakamura M."/>
            <person name="Namiki N."/>
            <person name="Negishi M."/>
            <person name="Ohta I."/>
            <person name="Ono N."/>
            <person name="Saji S."/>
            <person name="Sakai K."/>
            <person name="Shibata M."/>
            <person name="Shimokawa T."/>
            <person name="Shomura A."/>
            <person name="Song J."/>
            <person name="Takazaki Y."/>
            <person name="Terasawa K."/>
            <person name="Tsuji K."/>
            <person name="Waki K."/>
            <person name="Yamagata H."/>
            <person name="Yamane H."/>
            <person name="Yoshiki S."/>
            <person name="Yoshihara R."/>
            <person name="Yukawa K."/>
            <person name="Zhong H."/>
            <person name="Iwama H."/>
            <person name="Endo T."/>
            <person name="Ito H."/>
            <person name="Hahn J.H."/>
            <person name="Kim H.I."/>
            <person name="Eun M.Y."/>
            <person name="Yano M."/>
            <person name="Jiang J."/>
            <person name="Gojobori T."/>
        </authorList>
    </citation>
    <scope>NUCLEOTIDE SEQUENCE [LARGE SCALE GENOMIC DNA]</scope>
</reference>
<feature type="compositionally biased region" description="Basic and acidic residues" evidence="1">
    <location>
        <begin position="1"/>
        <end position="18"/>
    </location>
</feature>
<name>Q5JM49_ORYSJ</name>
<feature type="compositionally biased region" description="Low complexity" evidence="1">
    <location>
        <begin position="19"/>
        <end position="34"/>
    </location>
</feature>
<feature type="region of interest" description="Disordered" evidence="1">
    <location>
        <begin position="1"/>
        <end position="42"/>
    </location>
</feature>
<evidence type="ECO:0000256" key="1">
    <source>
        <dbReference type="SAM" id="MobiDB-lite"/>
    </source>
</evidence>
<dbReference type="Proteomes" id="UP000817658">
    <property type="component" value="Chromosome 1"/>
</dbReference>